<comment type="subcellular location">
    <subcellularLocation>
        <location evidence="1">Membrane</location>
        <topology evidence="1">Single-pass membrane protein</topology>
    </subcellularLocation>
</comment>
<feature type="compositionally biased region" description="Gly residues" evidence="5">
    <location>
        <begin position="18"/>
        <end position="27"/>
    </location>
</feature>
<dbReference type="RefSeq" id="WP_194707995.1">
    <property type="nucleotide sequence ID" value="NZ_JADKPN010000011.1"/>
</dbReference>
<name>A0A930VHS5_9ACTN</name>
<evidence type="ECO:0000256" key="5">
    <source>
        <dbReference type="SAM" id="MobiDB-lite"/>
    </source>
</evidence>
<dbReference type="PANTHER" id="PTHR30168:SF0">
    <property type="entry name" value="INNER MEMBRANE PROTEIN"/>
    <property type="match status" value="1"/>
</dbReference>
<keyword evidence="4" id="KW-0472">Membrane</keyword>
<dbReference type="PANTHER" id="PTHR30168">
    <property type="entry name" value="PUTATIVE MEMBRANE PROTEIN YPFJ"/>
    <property type="match status" value="1"/>
</dbReference>
<evidence type="ECO:0000256" key="2">
    <source>
        <dbReference type="ARBA" id="ARBA00022692"/>
    </source>
</evidence>
<dbReference type="AlphaFoldDB" id="A0A930VHS5"/>
<dbReference type="Pfam" id="PF04228">
    <property type="entry name" value="Zn_peptidase"/>
    <property type="match status" value="1"/>
</dbReference>
<sequence>MRFNPKARLDTSRTRDVGGSGAGGGMGGGGMRIPIPGGTKAGGGIGGVLVIVLFLVLTQCVGGGTGGIQLPDTGLDTQRFQGTDTGRYAQCKTGQDAQDSTDCARVAVENSLTSYWSDALPAQSGKAFHPESSIQTFSGATGTGCGNATAQVGPFYCPTDETIYLDTSFFEDVLQKQLNGPAGDFVEPYVLAHEYGHHIQNLLGTMGQVRTQQGPNSDSVRLELQADCYAGMWTNAATSTDNAQGEPLILELSQDDIKQALEAAKAVGDDRIQQQTTGTVNKEQWTHGSAAARMKWFQVGYSQGSLKACDTFAPATVE</sequence>
<evidence type="ECO:0000256" key="4">
    <source>
        <dbReference type="ARBA" id="ARBA00023136"/>
    </source>
</evidence>
<dbReference type="EMBL" id="JADKPN010000011">
    <property type="protein sequence ID" value="MBF4764811.1"/>
    <property type="molecule type" value="Genomic_DNA"/>
</dbReference>
<feature type="region of interest" description="Disordered" evidence="5">
    <location>
        <begin position="1"/>
        <end position="27"/>
    </location>
</feature>
<protein>
    <submittedName>
        <fullName evidence="6">Neutral zinc metallopeptidase</fullName>
    </submittedName>
</protein>
<feature type="compositionally biased region" description="Basic and acidic residues" evidence="5">
    <location>
        <begin position="7"/>
        <end position="16"/>
    </location>
</feature>
<evidence type="ECO:0000256" key="3">
    <source>
        <dbReference type="ARBA" id="ARBA00022989"/>
    </source>
</evidence>
<keyword evidence="3" id="KW-1133">Transmembrane helix</keyword>
<accession>A0A930VHS5</accession>
<dbReference type="GO" id="GO:0016020">
    <property type="term" value="C:membrane"/>
    <property type="evidence" value="ECO:0007669"/>
    <property type="project" value="UniProtKB-SubCell"/>
</dbReference>
<organism evidence="6 7">
    <name type="scientific">Nocardioides islandensis</name>
    <dbReference type="NCBI Taxonomy" id="433663"/>
    <lineage>
        <taxon>Bacteria</taxon>
        <taxon>Bacillati</taxon>
        <taxon>Actinomycetota</taxon>
        <taxon>Actinomycetes</taxon>
        <taxon>Propionibacteriales</taxon>
        <taxon>Nocardioidaceae</taxon>
        <taxon>Nocardioides</taxon>
    </lineage>
</organism>
<proteinExistence type="predicted"/>
<dbReference type="Proteomes" id="UP000640489">
    <property type="component" value="Unassembled WGS sequence"/>
</dbReference>
<evidence type="ECO:0000313" key="7">
    <source>
        <dbReference type="Proteomes" id="UP000640489"/>
    </source>
</evidence>
<comment type="caution">
    <text evidence="6">The sequence shown here is derived from an EMBL/GenBank/DDBJ whole genome shotgun (WGS) entry which is preliminary data.</text>
</comment>
<evidence type="ECO:0000256" key="1">
    <source>
        <dbReference type="ARBA" id="ARBA00004167"/>
    </source>
</evidence>
<reference evidence="6" key="1">
    <citation type="submission" date="2020-11" db="EMBL/GenBank/DDBJ databases">
        <title>Nocardioides sp. nov., isolated from Soil of Cynanchum wilfordii Hemsley rhizosphere.</title>
        <authorList>
            <person name="Lee J.-S."/>
            <person name="Suh M.K."/>
            <person name="Kim J.-S."/>
        </authorList>
    </citation>
    <scope>NUCLEOTIDE SEQUENCE</scope>
    <source>
        <strain evidence="6">KCTC 19275</strain>
    </source>
</reference>
<evidence type="ECO:0000313" key="6">
    <source>
        <dbReference type="EMBL" id="MBF4764811.1"/>
    </source>
</evidence>
<keyword evidence="2" id="KW-0812">Transmembrane</keyword>
<keyword evidence="7" id="KW-1185">Reference proteome</keyword>
<dbReference type="InterPro" id="IPR007343">
    <property type="entry name" value="Uncharacterised_pept_Zn_put"/>
</dbReference>
<gene>
    <name evidence="6" type="ORF">ISU07_16885</name>
</gene>